<feature type="transmembrane region" description="Helical" evidence="1">
    <location>
        <begin position="65"/>
        <end position="87"/>
    </location>
</feature>
<dbReference type="InterPro" id="IPR055943">
    <property type="entry name" value="DUF7521"/>
</dbReference>
<dbReference type="OrthoDB" id="221164at2157"/>
<organism evidence="2 3">
    <name type="scientific">Halomicrobium zhouii</name>
    <dbReference type="NCBI Taxonomy" id="767519"/>
    <lineage>
        <taxon>Archaea</taxon>
        <taxon>Methanobacteriati</taxon>
        <taxon>Methanobacteriota</taxon>
        <taxon>Stenosarchaea group</taxon>
        <taxon>Halobacteria</taxon>
        <taxon>Halobacteriales</taxon>
        <taxon>Haloarculaceae</taxon>
        <taxon>Halomicrobium</taxon>
    </lineage>
</organism>
<dbReference type="AlphaFoldDB" id="A0A1I6LXN7"/>
<evidence type="ECO:0000256" key="1">
    <source>
        <dbReference type="SAM" id="Phobius"/>
    </source>
</evidence>
<keyword evidence="1" id="KW-0472">Membrane</keyword>
<sequence>MYPGLLAVKAVIVLLGLVVAFQGFRAARRERSQRMLLTAGGFTFLSVGSVLGGVCYDAFQLSRPLSGTVQSGVVGVGMVLIFLSVFLPGSSPQ</sequence>
<feature type="transmembrane region" description="Helical" evidence="1">
    <location>
        <begin position="36"/>
        <end position="59"/>
    </location>
</feature>
<protein>
    <submittedName>
        <fullName evidence="2">Uncharacterized protein</fullName>
    </submittedName>
</protein>
<name>A0A1I6LXN7_9EURY</name>
<dbReference type="EMBL" id="FOZK01000003">
    <property type="protein sequence ID" value="SFS08239.1"/>
    <property type="molecule type" value="Genomic_DNA"/>
</dbReference>
<feature type="transmembrane region" description="Helical" evidence="1">
    <location>
        <begin position="6"/>
        <end position="24"/>
    </location>
</feature>
<evidence type="ECO:0000313" key="2">
    <source>
        <dbReference type="EMBL" id="SFS08239.1"/>
    </source>
</evidence>
<accession>A0A1I6LXN7</accession>
<dbReference type="STRING" id="767519.SAMN05216559_3384"/>
<keyword evidence="1" id="KW-1133">Transmembrane helix</keyword>
<keyword evidence="3" id="KW-1185">Reference proteome</keyword>
<dbReference type="RefSeq" id="WP_089817845.1">
    <property type="nucleotide sequence ID" value="NZ_FOZK01000003.1"/>
</dbReference>
<proteinExistence type="predicted"/>
<evidence type="ECO:0000313" key="3">
    <source>
        <dbReference type="Proteomes" id="UP000199062"/>
    </source>
</evidence>
<dbReference type="Proteomes" id="UP000199062">
    <property type="component" value="Unassembled WGS sequence"/>
</dbReference>
<dbReference type="Pfam" id="PF24365">
    <property type="entry name" value="DUF7521"/>
    <property type="match status" value="1"/>
</dbReference>
<keyword evidence="1" id="KW-0812">Transmembrane</keyword>
<gene>
    <name evidence="2" type="ORF">SAMN05216559_3384</name>
</gene>
<reference evidence="2 3" key="1">
    <citation type="submission" date="2016-10" db="EMBL/GenBank/DDBJ databases">
        <authorList>
            <person name="de Groot N.N."/>
        </authorList>
    </citation>
    <scope>NUCLEOTIDE SEQUENCE [LARGE SCALE GENOMIC DNA]</scope>
    <source>
        <strain evidence="2 3">CGMCC 1.10457</strain>
    </source>
</reference>